<dbReference type="InterPro" id="IPR017946">
    <property type="entry name" value="PLC-like_Pdiesterase_TIM-brl"/>
</dbReference>
<protein>
    <submittedName>
        <fullName evidence="3">PLC-like phosphodiesterase</fullName>
    </submittedName>
</protein>
<evidence type="ECO:0000259" key="2">
    <source>
        <dbReference type="Pfam" id="PF00388"/>
    </source>
</evidence>
<feature type="signal peptide" evidence="1">
    <location>
        <begin position="1"/>
        <end position="20"/>
    </location>
</feature>
<keyword evidence="1" id="KW-0732">Signal</keyword>
<dbReference type="Gene3D" id="3.20.20.190">
    <property type="entry name" value="Phosphatidylinositol (PI) phosphodiesterase"/>
    <property type="match status" value="1"/>
</dbReference>
<proteinExistence type="predicted"/>
<feature type="domain" description="Phosphatidylinositol-specific phospholipase C X" evidence="2">
    <location>
        <begin position="45"/>
        <end position="139"/>
    </location>
</feature>
<organism evidence="3 4">
    <name type="scientific">Syncephalastrum racemosum</name>
    <name type="common">Filamentous fungus</name>
    <dbReference type="NCBI Taxonomy" id="13706"/>
    <lineage>
        <taxon>Eukaryota</taxon>
        <taxon>Fungi</taxon>
        <taxon>Fungi incertae sedis</taxon>
        <taxon>Mucoromycota</taxon>
        <taxon>Mucoromycotina</taxon>
        <taxon>Mucoromycetes</taxon>
        <taxon>Mucorales</taxon>
        <taxon>Syncephalastraceae</taxon>
        <taxon>Syncephalastrum</taxon>
    </lineage>
</organism>
<dbReference type="InterPro" id="IPR051057">
    <property type="entry name" value="PI-PLC_domain"/>
</dbReference>
<dbReference type="InterPro" id="IPR000909">
    <property type="entry name" value="PLipase_C_PInositol-sp_X_dom"/>
</dbReference>
<dbReference type="Pfam" id="PF00388">
    <property type="entry name" value="PI-PLC-X"/>
    <property type="match status" value="1"/>
</dbReference>
<evidence type="ECO:0000313" key="3">
    <source>
        <dbReference type="EMBL" id="ORY95430.1"/>
    </source>
</evidence>
<accession>A0A1X2H9W0</accession>
<dbReference type="EMBL" id="MCGN01000006">
    <property type="protein sequence ID" value="ORY95430.1"/>
    <property type="molecule type" value="Genomic_DNA"/>
</dbReference>
<dbReference type="PANTHER" id="PTHR13593:SF140">
    <property type="entry name" value="PLC-LIKE PHOSPHODIESTERASE"/>
    <property type="match status" value="1"/>
</dbReference>
<gene>
    <name evidence="3" type="ORF">BCR43DRAFT_492994</name>
</gene>
<comment type="caution">
    <text evidence="3">The sequence shown here is derived from an EMBL/GenBank/DDBJ whole genome shotgun (WGS) entry which is preliminary data.</text>
</comment>
<dbReference type="PANTHER" id="PTHR13593">
    <property type="match status" value="1"/>
</dbReference>
<dbReference type="AlphaFoldDB" id="A0A1X2H9W0"/>
<dbReference type="OrthoDB" id="2343482at2759"/>
<reference evidence="3 4" key="1">
    <citation type="submission" date="2016-07" db="EMBL/GenBank/DDBJ databases">
        <title>Pervasive Adenine N6-methylation of Active Genes in Fungi.</title>
        <authorList>
            <consortium name="DOE Joint Genome Institute"/>
            <person name="Mondo S.J."/>
            <person name="Dannebaum R.O."/>
            <person name="Kuo R.C."/>
            <person name="Labutti K."/>
            <person name="Haridas S."/>
            <person name="Kuo A."/>
            <person name="Salamov A."/>
            <person name="Ahrendt S.R."/>
            <person name="Lipzen A."/>
            <person name="Sullivan W."/>
            <person name="Andreopoulos W.B."/>
            <person name="Clum A."/>
            <person name="Lindquist E."/>
            <person name="Daum C."/>
            <person name="Ramamoorthy G.K."/>
            <person name="Gryganskyi A."/>
            <person name="Culley D."/>
            <person name="Magnuson J.K."/>
            <person name="James T.Y."/>
            <person name="O'Malley M.A."/>
            <person name="Stajich J.E."/>
            <person name="Spatafora J.W."/>
            <person name="Visel A."/>
            <person name="Grigoriev I.V."/>
        </authorList>
    </citation>
    <scope>NUCLEOTIDE SEQUENCE [LARGE SCALE GENOMIC DNA]</scope>
    <source>
        <strain evidence="3 4">NRRL 2496</strain>
    </source>
</reference>
<dbReference type="PROSITE" id="PS50007">
    <property type="entry name" value="PIPLC_X_DOMAIN"/>
    <property type="match status" value="1"/>
</dbReference>
<keyword evidence="4" id="KW-1185">Reference proteome</keyword>
<dbReference type="OMA" id="DMAQWEG"/>
<evidence type="ECO:0000313" key="4">
    <source>
        <dbReference type="Proteomes" id="UP000242180"/>
    </source>
</evidence>
<dbReference type="GO" id="GO:0008081">
    <property type="term" value="F:phosphoric diester hydrolase activity"/>
    <property type="evidence" value="ECO:0007669"/>
    <property type="project" value="InterPro"/>
</dbReference>
<dbReference type="Proteomes" id="UP000242180">
    <property type="component" value="Unassembled WGS sequence"/>
</dbReference>
<dbReference type="GO" id="GO:0006629">
    <property type="term" value="P:lipid metabolic process"/>
    <property type="evidence" value="ECO:0007669"/>
    <property type="project" value="InterPro"/>
</dbReference>
<feature type="chain" id="PRO_5012959357" evidence="1">
    <location>
        <begin position="21"/>
        <end position="356"/>
    </location>
</feature>
<dbReference type="SUPFAM" id="SSF51695">
    <property type="entry name" value="PLC-like phosphodiesterases"/>
    <property type="match status" value="1"/>
</dbReference>
<name>A0A1X2H9W0_SYNRA</name>
<dbReference type="InParanoid" id="A0A1X2H9W0"/>
<evidence type="ECO:0000256" key="1">
    <source>
        <dbReference type="SAM" id="SignalP"/>
    </source>
</evidence>
<sequence>MKLQVLWALGSLFQGLLCQAAVETRQSAPVSSPPGPCNNFPQYLDLPINHYFWLGAHGAGAPCDASDRVGCTQDKTVTEMLTDGIRLIDLRLCSSSQGEIKVCSTTDKPGLTLHEVLDEVFDYARTQPQQVIMVHIASDGHQPLDSLDDIVDQVCKVHSERTEGTDVYARRECPYVYVPRSKPWETLGSLVNYDPDMVQWEGDGEEVGVRSKVILTHDDPRRSAYFIKKFWRSSPQQDAPDLNEQMQAICSTPGAVGLEAYTDNSSRCTAFSPKAWEKALLSDKACRLNESKMGTFLSTITVDFYQDHLPYLHDLQARALAVNYARYHGRDKAAMKLPASKLTIDKEENGAKHDEL</sequence>